<dbReference type="PROSITE" id="PS51365">
    <property type="entry name" value="RENAL_DIPEPTIDASE_2"/>
    <property type="match status" value="1"/>
</dbReference>
<dbReference type="Pfam" id="PF01244">
    <property type="entry name" value="Peptidase_M19"/>
    <property type="match status" value="1"/>
</dbReference>
<dbReference type="EMBL" id="LGCK01000007">
    <property type="protein sequence ID" value="KPL72947.1"/>
    <property type="molecule type" value="Genomic_DNA"/>
</dbReference>
<organism evidence="1 2">
    <name type="scientific">Leptolinea tardivitalis</name>
    <dbReference type="NCBI Taxonomy" id="229920"/>
    <lineage>
        <taxon>Bacteria</taxon>
        <taxon>Bacillati</taxon>
        <taxon>Chloroflexota</taxon>
        <taxon>Anaerolineae</taxon>
        <taxon>Anaerolineales</taxon>
        <taxon>Anaerolineaceae</taxon>
        <taxon>Leptolinea</taxon>
    </lineage>
</organism>
<dbReference type="STRING" id="229920.ADM99_07905"/>
<reference evidence="1 2" key="1">
    <citation type="submission" date="2015-07" db="EMBL/GenBank/DDBJ databases">
        <title>Genome sequence of Leptolinea tardivitalis DSM 16556.</title>
        <authorList>
            <person name="Hemp J."/>
            <person name="Ward L.M."/>
            <person name="Pace L.A."/>
            <person name="Fischer W.W."/>
        </authorList>
    </citation>
    <scope>NUCLEOTIDE SEQUENCE [LARGE SCALE GENOMIC DNA]</scope>
    <source>
        <strain evidence="1 2">YMTK-2</strain>
    </source>
</reference>
<name>A0A0P6WV40_9CHLR</name>
<dbReference type="RefSeq" id="WP_062420918.1">
    <property type="nucleotide sequence ID" value="NZ_BBYA01000008.1"/>
</dbReference>
<dbReference type="GO" id="GO:0006508">
    <property type="term" value="P:proteolysis"/>
    <property type="evidence" value="ECO:0007669"/>
    <property type="project" value="InterPro"/>
</dbReference>
<gene>
    <name evidence="1" type="ORF">ADM99_07905</name>
</gene>
<evidence type="ECO:0008006" key="3">
    <source>
        <dbReference type="Google" id="ProtNLM"/>
    </source>
</evidence>
<accession>A0A0P6WV40</accession>
<protein>
    <recommendedName>
        <fullName evidence="3">Peptidase M19</fullName>
    </recommendedName>
</protein>
<evidence type="ECO:0000313" key="1">
    <source>
        <dbReference type="EMBL" id="KPL72947.1"/>
    </source>
</evidence>
<evidence type="ECO:0000313" key="2">
    <source>
        <dbReference type="Proteomes" id="UP000050430"/>
    </source>
</evidence>
<dbReference type="SUPFAM" id="SSF51556">
    <property type="entry name" value="Metallo-dependent hydrolases"/>
    <property type="match status" value="1"/>
</dbReference>
<dbReference type="Proteomes" id="UP000050430">
    <property type="component" value="Unassembled WGS sequence"/>
</dbReference>
<comment type="caution">
    <text evidence="1">The sequence shown here is derived from an EMBL/GenBank/DDBJ whole genome shotgun (WGS) entry which is preliminary data.</text>
</comment>
<dbReference type="PANTHER" id="PTHR10443:SF12">
    <property type="entry name" value="DIPEPTIDASE"/>
    <property type="match status" value="1"/>
</dbReference>
<dbReference type="InterPro" id="IPR032466">
    <property type="entry name" value="Metal_Hydrolase"/>
</dbReference>
<sequence>MPYLIDSHEDLAWNWLCFKTDYSRSMDEIRAAETGDIEKYRGGKTLFGWSEYTRGQVALVFGTLFLAPKKYSDGSWDKAVFDTHREYNSLIRQSFDYYQMMAEKYADKFRRILSKSDLAALLTERQKASVNSLPAPMGILNLIEGSEGLGSMQELEEWWDLGARILGPVWAGTRFCGGTLEGKAFDSEGRQLLHALGEIGYILDVAHMNDSSVTTSLEEYEGTVIASHANCRWLLKNPPNQRHLSQDNVRRLIARGGVIGVMPYARFLRIDWDYSHPDRHVSLNDLADHVDAICQLAGNCDHVAIGTDFDGGFGWPCVPDEVNSIGDIQKLAPILQNRGYTSEQVEAIFHGNWERILNQALPET</sequence>
<keyword evidence="2" id="KW-1185">Reference proteome</keyword>
<dbReference type="GO" id="GO:0070573">
    <property type="term" value="F:metallodipeptidase activity"/>
    <property type="evidence" value="ECO:0007669"/>
    <property type="project" value="InterPro"/>
</dbReference>
<dbReference type="OrthoDB" id="9804920at2"/>
<proteinExistence type="predicted"/>
<dbReference type="Gene3D" id="3.20.20.140">
    <property type="entry name" value="Metal-dependent hydrolases"/>
    <property type="match status" value="1"/>
</dbReference>
<dbReference type="PANTHER" id="PTHR10443">
    <property type="entry name" value="MICROSOMAL DIPEPTIDASE"/>
    <property type="match status" value="1"/>
</dbReference>
<dbReference type="InterPro" id="IPR008257">
    <property type="entry name" value="Pept_M19"/>
</dbReference>
<dbReference type="AlphaFoldDB" id="A0A0P6WV40"/>